<protein>
    <recommendedName>
        <fullName evidence="6">Nuclear transcription factor Y subunit</fullName>
    </recommendedName>
</protein>
<dbReference type="EMBL" id="BJWL01000019">
    <property type="protein sequence ID" value="GFZ08122.1"/>
    <property type="molecule type" value="Genomic_DNA"/>
</dbReference>
<dbReference type="GO" id="GO:0003677">
    <property type="term" value="F:DNA binding"/>
    <property type="evidence" value="ECO:0007669"/>
    <property type="project" value="UniProtKB-KW"/>
</dbReference>
<gene>
    <name evidence="7" type="ORF">Acr_19g0010590</name>
</gene>
<dbReference type="SMART" id="SM00521">
    <property type="entry name" value="CBF"/>
    <property type="match status" value="1"/>
</dbReference>
<reference evidence="7 8" key="1">
    <citation type="submission" date="2019-07" db="EMBL/GenBank/DDBJ databases">
        <title>De Novo Assembly of kiwifruit Actinidia rufa.</title>
        <authorList>
            <person name="Sugita-Konishi S."/>
            <person name="Sato K."/>
            <person name="Mori E."/>
            <person name="Abe Y."/>
            <person name="Kisaki G."/>
            <person name="Hamano K."/>
            <person name="Suezawa K."/>
            <person name="Otani M."/>
            <person name="Fukuda T."/>
            <person name="Manabe T."/>
            <person name="Gomi K."/>
            <person name="Tabuchi M."/>
            <person name="Akimitsu K."/>
            <person name="Kataoka I."/>
        </authorList>
    </citation>
    <scope>NUCLEOTIDE SEQUENCE [LARGE SCALE GENOMIC DNA]</scope>
    <source>
        <strain evidence="8">cv. Fuchu</strain>
    </source>
</reference>
<keyword evidence="8" id="KW-1185">Reference proteome</keyword>
<comment type="subcellular location">
    <subcellularLocation>
        <location evidence="1 6">Nucleus</location>
    </subcellularLocation>
</comment>
<evidence type="ECO:0000313" key="8">
    <source>
        <dbReference type="Proteomes" id="UP000585474"/>
    </source>
</evidence>
<evidence type="ECO:0000256" key="2">
    <source>
        <dbReference type="ARBA" id="ARBA00023015"/>
    </source>
</evidence>
<comment type="function">
    <text evidence="6">Component of the sequence-specific heterotrimeric transcription factor (NF-Y) which specifically recognizes a 5'-CCAAT-3' box motif found in the promoters of its target genes.</text>
</comment>
<keyword evidence="4 6" id="KW-0804">Transcription</keyword>
<dbReference type="Gene3D" id="6.10.250.2430">
    <property type="match status" value="1"/>
</dbReference>
<dbReference type="PRINTS" id="PR00616">
    <property type="entry name" value="CCAATSUBUNTB"/>
</dbReference>
<comment type="caution">
    <text evidence="7">The sequence shown here is derived from an EMBL/GenBank/DDBJ whole genome shotgun (WGS) entry which is preliminary data.</text>
</comment>
<dbReference type="AlphaFoldDB" id="A0A7J0GBK7"/>
<comment type="similarity">
    <text evidence="6">Belongs to the NFYA/HAP2 subunit family.</text>
</comment>
<proteinExistence type="inferred from homology"/>
<comment type="subunit">
    <text evidence="6">Heterotrimer.</text>
</comment>
<accession>A0A7J0GBK7</accession>
<evidence type="ECO:0000256" key="1">
    <source>
        <dbReference type="ARBA" id="ARBA00004123"/>
    </source>
</evidence>
<dbReference type="PANTHER" id="PTHR12632">
    <property type="entry name" value="TRANSCRIPTION FACTOR NF-Y ALPHA-RELATED"/>
    <property type="match status" value="1"/>
</dbReference>
<dbReference type="GO" id="GO:0005634">
    <property type="term" value="C:nucleus"/>
    <property type="evidence" value="ECO:0007669"/>
    <property type="project" value="UniProtKB-SubCell"/>
</dbReference>
<evidence type="ECO:0000313" key="7">
    <source>
        <dbReference type="EMBL" id="GFZ08122.1"/>
    </source>
</evidence>
<dbReference type="Pfam" id="PF02045">
    <property type="entry name" value="CBFB_NFYA"/>
    <property type="match status" value="1"/>
</dbReference>
<name>A0A7J0GBK7_9ERIC</name>
<evidence type="ECO:0000256" key="3">
    <source>
        <dbReference type="ARBA" id="ARBA00023125"/>
    </source>
</evidence>
<evidence type="ECO:0000256" key="4">
    <source>
        <dbReference type="ARBA" id="ARBA00023163"/>
    </source>
</evidence>
<dbReference type="PROSITE" id="PS51152">
    <property type="entry name" value="NFYA_HAP2_2"/>
    <property type="match status" value="1"/>
</dbReference>
<dbReference type="Proteomes" id="UP000585474">
    <property type="component" value="Unassembled WGS sequence"/>
</dbReference>
<dbReference type="GO" id="GO:0003700">
    <property type="term" value="F:DNA-binding transcription factor activity"/>
    <property type="evidence" value="ECO:0007669"/>
    <property type="project" value="UniProtKB-UniRule"/>
</dbReference>
<keyword evidence="5 6" id="KW-0539">Nucleus</keyword>
<evidence type="ECO:0000256" key="6">
    <source>
        <dbReference type="RuleBase" id="RU367155"/>
    </source>
</evidence>
<sequence>MVFMGSLLWGQIKSAALMGTQDCVLPHSQVNYIPSFACVPLSYPDPYFRGLLAAYGPQTMFRQIHHPQMLGMEPARVLLPFNLPQDEPIYVNPKQYRAILRRREYRAKLEAQNKLFKARKPYLHESRHLHALKRARGSGGRFVNAKKIEESKPSTANGQDIFGSSQLHFATNMLESEVCQPEHCKEGASTTSCSDLTSASNRYTEGWLRATCNLENHHDLSRLWVIGQVINIMAPAC</sequence>
<dbReference type="OrthoDB" id="1097733at2759"/>
<keyword evidence="2 6" id="KW-0805">Transcription regulation</keyword>
<dbReference type="InterPro" id="IPR001289">
    <property type="entry name" value="NFYA"/>
</dbReference>
<organism evidence="7 8">
    <name type="scientific">Actinidia rufa</name>
    <dbReference type="NCBI Taxonomy" id="165716"/>
    <lineage>
        <taxon>Eukaryota</taxon>
        <taxon>Viridiplantae</taxon>
        <taxon>Streptophyta</taxon>
        <taxon>Embryophyta</taxon>
        <taxon>Tracheophyta</taxon>
        <taxon>Spermatophyta</taxon>
        <taxon>Magnoliopsida</taxon>
        <taxon>eudicotyledons</taxon>
        <taxon>Gunneridae</taxon>
        <taxon>Pentapetalae</taxon>
        <taxon>asterids</taxon>
        <taxon>Ericales</taxon>
        <taxon>Actinidiaceae</taxon>
        <taxon>Actinidia</taxon>
    </lineage>
</organism>
<keyword evidence="3 6" id="KW-0238">DNA-binding</keyword>
<evidence type="ECO:0000256" key="5">
    <source>
        <dbReference type="ARBA" id="ARBA00023242"/>
    </source>
</evidence>